<accession>A0A443S2F3</accession>
<evidence type="ECO:0000313" key="1">
    <source>
        <dbReference type="EMBL" id="RWS21707.1"/>
    </source>
</evidence>
<dbReference type="Proteomes" id="UP000288716">
    <property type="component" value="Unassembled WGS sequence"/>
</dbReference>
<reference evidence="1 2" key="1">
    <citation type="journal article" date="2018" name="Gigascience">
        <title>Genomes of trombidid mites reveal novel predicted allergens and laterally-transferred genes associated with secondary metabolism.</title>
        <authorList>
            <person name="Dong X."/>
            <person name="Chaisiri K."/>
            <person name="Xia D."/>
            <person name="Armstrong S.D."/>
            <person name="Fang Y."/>
            <person name="Donnelly M.J."/>
            <person name="Kadowaki T."/>
            <person name="McGarry J.W."/>
            <person name="Darby A.C."/>
            <person name="Makepeace B.L."/>
        </authorList>
    </citation>
    <scope>NUCLEOTIDE SEQUENCE [LARGE SCALE GENOMIC DNA]</scope>
    <source>
        <strain evidence="1">UoL-UT</strain>
    </source>
</reference>
<name>A0A443S2F3_9ACAR</name>
<gene>
    <name evidence="1" type="ORF">B4U80_05500</name>
</gene>
<evidence type="ECO:0008006" key="3">
    <source>
        <dbReference type="Google" id="ProtNLM"/>
    </source>
</evidence>
<proteinExistence type="predicted"/>
<sequence>MATTIKKEDLAKLLRIGSDKVKLVKGTGSSEVWQQFKRVQYQNEHTLYAACNGCKKLYQYKPSTGTGSLSGHRCIGCNEEPPSKQRKLDHYISASSSEISKAKTVIADAAAMFCARDLRPFSVLEGD</sequence>
<organism evidence="1 2">
    <name type="scientific">Leptotrombidium deliense</name>
    <dbReference type="NCBI Taxonomy" id="299467"/>
    <lineage>
        <taxon>Eukaryota</taxon>
        <taxon>Metazoa</taxon>
        <taxon>Ecdysozoa</taxon>
        <taxon>Arthropoda</taxon>
        <taxon>Chelicerata</taxon>
        <taxon>Arachnida</taxon>
        <taxon>Acari</taxon>
        <taxon>Acariformes</taxon>
        <taxon>Trombidiformes</taxon>
        <taxon>Prostigmata</taxon>
        <taxon>Anystina</taxon>
        <taxon>Parasitengona</taxon>
        <taxon>Trombiculoidea</taxon>
        <taxon>Trombiculidae</taxon>
        <taxon>Leptotrombidium</taxon>
    </lineage>
</organism>
<dbReference type="VEuPathDB" id="VectorBase:LDEU010334"/>
<comment type="caution">
    <text evidence="1">The sequence shown here is derived from an EMBL/GenBank/DDBJ whole genome shotgun (WGS) entry which is preliminary data.</text>
</comment>
<dbReference type="EMBL" id="NCKV01011157">
    <property type="protein sequence ID" value="RWS21707.1"/>
    <property type="molecule type" value="Genomic_DNA"/>
</dbReference>
<dbReference type="SMART" id="SM00614">
    <property type="entry name" value="ZnF_BED"/>
    <property type="match status" value="1"/>
</dbReference>
<evidence type="ECO:0000313" key="2">
    <source>
        <dbReference type="Proteomes" id="UP000288716"/>
    </source>
</evidence>
<dbReference type="AlphaFoldDB" id="A0A443S2F3"/>
<protein>
    <recommendedName>
        <fullName evidence="3">BED-type domain-containing protein</fullName>
    </recommendedName>
</protein>
<keyword evidence="2" id="KW-1185">Reference proteome</keyword>